<dbReference type="OrthoDB" id="1632160at2"/>
<gene>
    <name evidence="8" type="ORF">FRX57_00340</name>
</gene>
<sequence>MLNSIIIGALIGWLAGMITKRNDRIGCLTRIIVGLLGASLGQFFFGHWGPRLGDTALIPSILGAMIILTIFIAKSDR</sequence>
<name>A0A5C5SEJ0_9STRE</name>
<feature type="transmembrane region" description="Helical" evidence="7">
    <location>
        <begin position="27"/>
        <end position="45"/>
    </location>
</feature>
<evidence type="ECO:0000256" key="3">
    <source>
        <dbReference type="ARBA" id="ARBA00022475"/>
    </source>
</evidence>
<dbReference type="InterPro" id="IPR007341">
    <property type="entry name" value="Transgly_assoc"/>
</dbReference>
<keyword evidence="6 7" id="KW-0472">Membrane</keyword>
<evidence type="ECO:0000313" key="8">
    <source>
        <dbReference type="EMBL" id="TWS98710.1"/>
    </source>
</evidence>
<evidence type="ECO:0000313" key="9">
    <source>
        <dbReference type="Proteomes" id="UP000317430"/>
    </source>
</evidence>
<evidence type="ECO:0000256" key="7">
    <source>
        <dbReference type="SAM" id="Phobius"/>
    </source>
</evidence>
<protein>
    <submittedName>
        <fullName evidence="8">GlsB/YeaQ/YmgE family stress response membrane protein</fullName>
    </submittedName>
</protein>
<comment type="similarity">
    <text evidence="2">Belongs to the UPF0410 family.</text>
</comment>
<keyword evidence="3" id="KW-1003">Cell membrane</keyword>
<keyword evidence="5 7" id="KW-1133">Transmembrane helix</keyword>
<dbReference type="Pfam" id="PF04226">
    <property type="entry name" value="Transgly_assoc"/>
    <property type="match status" value="1"/>
</dbReference>
<evidence type="ECO:0000256" key="6">
    <source>
        <dbReference type="ARBA" id="ARBA00023136"/>
    </source>
</evidence>
<accession>A0A5C5SEJ0</accession>
<dbReference type="AlphaFoldDB" id="A0A5C5SEJ0"/>
<dbReference type="Proteomes" id="UP000317430">
    <property type="component" value="Unassembled WGS sequence"/>
</dbReference>
<dbReference type="EMBL" id="VOHL01000001">
    <property type="protein sequence ID" value="TWS98710.1"/>
    <property type="molecule type" value="Genomic_DNA"/>
</dbReference>
<dbReference type="PANTHER" id="PTHR33884:SF3">
    <property type="entry name" value="UPF0410 PROTEIN YMGE"/>
    <property type="match status" value="1"/>
</dbReference>
<evidence type="ECO:0000256" key="5">
    <source>
        <dbReference type="ARBA" id="ARBA00022989"/>
    </source>
</evidence>
<dbReference type="RefSeq" id="WP_146565539.1">
    <property type="nucleotide sequence ID" value="NZ_VOHL01000001.1"/>
</dbReference>
<keyword evidence="4 7" id="KW-0812">Transmembrane</keyword>
<evidence type="ECO:0000256" key="4">
    <source>
        <dbReference type="ARBA" id="ARBA00022692"/>
    </source>
</evidence>
<organism evidence="8 9">
    <name type="scientific">Streptococcus cuniculipharyngis</name>
    <dbReference type="NCBI Taxonomy" id="1562651"/>
    <lineage>
        <taxon>Bacteria</taxon>
        <taxon>Bacillati</taxon>
        <taxon>Bacillota</taxon>
        <taxon>Bacilli</taxon>
        <taxon>Lactobacillales</taxon>
        <taxon>Streptococcaceae</taxon>
        <taxon>Streptococcus</taxon>
    </lineage>
</organism>
<dbReference type="PANTHER" id="PTHR33884">
    <property type="entry name" value="UPF0410 PROTEIN YMGE"/>
    <property type="match status" value="1"/>
</dbReference>
<feature type="transmembrane region" description="Helical" evidence="7">
    <location>
        <begin position="57"/>
        <end position="73"/>
    </location>
</feature>
<dbReference type="GO" id="GO:0005886">
    <property type="term" value="C:plasma membrane"/>
    <property type="evidence" value="ECO:0007669"/>
    <property type="project" value="UniProtKB-SubCell"/>
</dbReference>
<proteinExistence type="inferred from homology"/>
<comment type="subcellular location">
    <subcellularLocation>
        <location evidence="1">Cell membrane</location>
        <topology evidence="1">Multi-pass membrane protein</topology>
    </subcellularLocation>
</comment>
<evidence type="ECO:0000256" key="1">
    <source>
        <dbReference type="ARBA" id="ARBA00004651"/>
    </source>
</evidence>
<evidence type="ECO:0000256" key="2">
    <source>
        <dbReference type="ARBA" id="ARBA00011006"/>
    </source>
</evidence>
<comment type="caution">
    <text evidence="8">The sequence shown here is derived from an EMBL/GenBank/DDBJ whole genome shotgun (WGS) entry which is preliminary data.</text>
</comment>
<reference evidence="8 9" key="1">
    <citation type="submission" date="2019-08" db="EMBL/GenBank/DDBJ databases">
        <authorList>
            <person name="Lei W."/>
        </authorList>
    </citation>
    <scope>NUCLEOTIDE SEQUENCE [LARGE SCALE GENOMIC DNA]</scope>
    <source>
        <strain evidence="8 9">CCUG 66496</strain>
    </source>
</reference>
<keyword evidence="9" id="KW-1185">Reference proteome</keyword>